<accession>A0A8J2XSC4</accession>
<evidence type="ECO:0000259" key="2">
    <source>
        <dbReference type="Pfam" id="PF00248"/>
    </source>
</evidence>
<dbReference type="CDD" id="cd19088">
    <property type="entry name" value="AKR_AKR13B1"/>
    <property type="match status" value="1"/>
</dbReference>
<dbReference type="GO" id="GO:0016491">
    <property type="term" value="F:oxidoreductase activity"/>
    <property type="evidence" value="ECO:0007669"/>
    <property type="project" value="UniProtKB-KW"/>
</dbReference>
<dbReference type="AlphaFoldDB" id="A0A8J2XSC4"/>
<dbReference type="InterPro" id="IPR020471">
    <property type="entry name" value="AKR"/>
</dbReference>
<dbReference type="PRINTS" id="PR00069">
    <property type="entry name" value="ALDKETRDTASE"/>
</dbReference>
<protein>
    <submittedName>
        <fullName evidence="3">Oxidoreductase</fullName>
    </submittedName>
</protein>
<name>A0A8J2XSC4_9BACT</name>
<keyword evidence="4" id="KW-1185">Reference proteome</keyword>
<dbReference type="InterPro" id="IPR036812">
    <property type="entry name" value="NAD(P)_OxRdtase_dom_sf"/>
</dbReference>
<dbReference type="SUPFAM" id="SSF51430">
    <property type="entry name" value="NAD(P)-linked oxidoreductase"/>
    <property type="match status" value="1"/>
</dbReference>
<reference evidence="3" key="2">
    <citation type="submission" date="2020-09" db="EMBL/GenBank/DDBJ databases">
        <authorList>
            <person name="Sun Q."/>
            <person name="Zhou Y."/>
        </authorList>
    </citation>
    <scope>NUCLEOTIDE SEQUENCE</scope>
    <source>
        <strain evidence="3">CGMCC 1.15448</strain>
    </source>
</reference>
<comment type="caution">
    <text evidence="3">The sequence shown here is derived from an EMBL/GenBank/DDBJ whole genome shotgun (WGS) entry which is preliminary data.</text>
</comment>
<dbReference type="GO" id="GO:0005737">
    <property type="term" value="C:cytoplasm"/>
    <property type="evidence" value="ECO:0007669"/>
    <property type="project" value="TreeGrafter"/>
</dbReference>
<evidence type="ECO:0000256" key="1">
    <source>
        <dbReference type="ARBA" id="ARBA00023002"/>
    </source>
</evidence>
<dbReference type="EMBL" id="BMJC01000002">
    <property type="protein sequence ID" value="GGA93929.1"/>
    <property type="molecule type" value="Genomic_DNA"/>
</dbReference>
<dbReference type="Pfam" id="PF00248">
    <property type="entry name" value="Aldo_ket_red"/>
    <property type="match status" value="1"/>
</dbReference>
<dbReference type="Gene3D" id="3.20.20.100">
    <property type="entry name" value="NADP-dependent oxidoreductase domain"/>
    <property type="match status" value="1"/>
</dbReference>
<proteinExistence type="predicted"/>
<dbReference type="InterPro" id="IPR023210">
    <property type="entry name" value="NADP_OxRdtase_dom"/>
</dbReference>
<gene>
    <name evidence="3" type="ORF">GCM10011511_16560</name>
</gene>
<evidence type="ECO:0000313" key="3">
    <source>
        <dbReference type="EMBL" id="GGA93929.1"/>
    </source>
</evidence>
<sequence length="282" mass="31605">MSTKLSFRKDFTLGGELTVRRMGYGAMRITGPGIWGPPRDRAEAIRVLQRAVELGVNFIDTADSYGPHISEELIAEALYPYPAGLVIATKGGFLRSGPNQWHINASPKHLKEALEGSLTRLRLDSIPLYQLHRIDPTLPFEPTLEFLQGVQEEGLVQHIGLSEVSVEEIKKAEEYIEIVSVQNKYSQDYRKWESVLRYCEETDMAFIPWNPINAGNLGSMSSVEYVASKIGATPHQVALAWVLYHSSNTLLIPGTSSVQHLEENLAAENLELTEEMLERLEK</sequence>
<dbReference type="PANTHER" id="PTHR43625">
    <property type="entry name" value="AFLATOXIN B1 ALDEHYDE REDUCTASE"/>
    <property type="match status" value="1"/>
</dbReference>
<dbReference type="RefSeq" id="WP_188930525.1">
    <property type="nucleotide sequence ID" value="NZ_BMJC01000002.1"/>
</dbReference>
<dbReference type="InterPro" id="IPR050791">
    <property type="entry name" value="Aldo-Keto_reductase"/>
</dbReference>
<feature type="domain" description="NADP-dependent oxidoreductase" evidence="2">
    <location>
        <begin position="21"/>
        <end position="281"/>
    </location>
</feature>
<dbReference type="PANTHER" id="PTHR43625:SF40">
    <property type="entry name" value="ALDO-KETO REDUCTASE YAKC [NADP(+)]"/>
    <property type="match status" value="1"/>
</dbReference>
<dbReference type="Proteomes" id="UP000607559">
    <property type="component" value="Unassembled WGS sequence"/>
</dbReference>
<keyword evidence="1" id="KW-0560">Oxidoreductase</keyword>
<organism evidence="3 4">
    <name type="scientific">Puia dinghuensis</name>
    <dbReference type="NCBI Taxonomy" id="1792502"/>
    <lineage>
        <taxon>Bacteria</taxon>
        <taxon>Pseudomonadati</taxon>
        <taxon>Bacteroidota</taxon>
        <taxon>Chitinophagia</taxon>
        <taxon>Chitinophagales</taxon>
        <taxon>Chitinophagaceae</taxon>
        <taxon>Puia</taxon>
    </lineage>
</organism>
<evidence type="ECO:0000313" key="4">
    <source>
        <dbReference type="Proteomes" id="UP000607559"/>
    </source>
</evidence>
<reference evidence="3" key="1">
    <citation type="journal article" date="2014" name="Int. J. Syst. Evol. Microbiol.">
        <title>Complete genome sequence of Corynebacterium casei LMG S-19264T (=DSM 44701T), isolated from a smear-ripened cheese.</title>
        <authorList>
            <consortium name="US DOE Joint Genome Institute (JGI-PGF)"/>
            <person name="Walter F."/>
            <person name="Albersmeier A."/>
            <person name="Kalinowski J."/>
            <person name="Ruckert C."/>
        </authorList>
    </citation>
    <scope>NUCLEOTIDE SEQUENCE</scope>
    <source>
        <strain evidence="3">CGMCC 1.15448</strain>
    </source>
</reference>